<evidence type="ECO:0000256" key="1">
    <source>
        <dbReference type="SAM" id="MobiDB-lite"/>
    </source>
</evidence>
<feature type="region of interest" description="Disordered" evidence="1">
    <location>
        <begin position="296"/>
        <end position="359"/>
    </location>
</feature>
<evidence type="ECO:0000313" key="4">
    <source>
        <dbReference type="Proteomes" id="UP001497516"/>
    </source>
</evidence>
<sequence length="518" mass="56352">MSWLARSIANTLKLDDDDDADGNEDQHYRKAGESAKDSESSPTAESDQHSPSSTISSTTPRGVKEDISELTKTLSRQFWGVASFLAPPPESPTPPTPPPARDQISDESIEEAENRQLLDPDETNEALIEGIRSDFAEIGGRFKSGISKLSTNKAVSEITKIASNFLQFAAEGDVNDEDLIGSAIGVTEDAVAFARDVSMHPETWLDFPIPEDDDFEDFDMSDPQQEHALTVERLAPRLAALRIELCPGYMSEDCFWKIYFVLLHPRLSKEDALLLSTPQIMEARAMLSHELQKRAKAKPSSSFSEPSASVISKEDGANSSQEVSLSVPSQLEFGSRNTPVTAVPYSDVGGEAEKEKHPVQSIEIEIVDKAVVVEEETVLPQNNKQQPNPSTSSPSPAAVNDKYEDDGDDWLQDESSEMAAGGASGIVKHIEDDEDVSFSDLEDDDEGEVPVTYKKVTTSDGSAKDSRDWVELSSGSSDSVKDISPVDAKSGGPGQASSRPSENREANDWLDVEDIDVI</sequence>
<proteinExistence type="predicted"/>
<feature type="compositionally biased region" description="Acidic residues" evidence="1">
    <location>
        <begin position="432"/>
        <end position="448"/>
    </location>
</feature>
<dbReference type="InterPro" id="IPR005607">
    <property type="entry name" value="BSD_dom"/>
</dbReference>
<feature type="compositionally biased region" description="Low complexity" evidence="1">
    <location>
        <begin position="380"/>
        <end position="396"/>
    </location>
</feature>
<name>A0AAV2E4N8_9ROSI</name>
<reference evidence="3 4" key="1">
    <citation type="submission" date="2024-04" db="EMBL/GenBank/DDBJ databases">
        <authorList>
            <person name="Fracassetti M."/>
        </authorList>
    </citation>
    <scope>NUCLEOTIDE SEQUENCE [LARGE SCALE GENOMIC DNA]</scope>
</reference>
<evidence type="ECO:0000313" key="3">
    <source>
        <dbReference type="EMBL" id="CAL1380898.1"/>
    </source>
</evidence>
<dbReference type="EMBL" id="OZ034817">
    <property type="protein sequence ID" value="CAL1380898.1"/>
    <property type="molecule type" value="Genomic_DNA"/>
</dbReference>
<dbReference type="SUPFAM" id="SSF140383">
    <property type="entry name" value="BSD domain-like"/>
    <property type="match status" value="1"/>
</dbReference>
<feature type="compositionally biased region" description="Acidic residues" evidence="1">
    <location>
        <begin position="508"/>
        <end position="518"/>
    </location>
</feature>
<gene>
    <name evidence="3" type="ORF">LTRI10_LOCUS22314</name>
</gene>
<protein>
    <recommendedName>
        <fullName evidence="2">BSD domain-containing protein</fullName>
    </recommendedName>
</protein>
<dbReference type="AlphaFoldDB" id="A0AAV2E4N8"/>
<dbReference type="Proteomes" id="UP001497516">
    <property type="component" value="Chromosome 4"/>
</dbReference>
<dbReference type="InterPro" id="IPR035925">
    <property type="entry name" value="BSD_dom_sf"/>
</dbReference>
<feature type="region of interest" description="Disordered" evidence="1">
    <location>
        <begin position="83"/>
        <end position="107"/>
    </location>
</feature>
<feature type="compositionally biased region" description="Basic and acidic residues" evidence="1">
    <location>
        <begin position="24"/>
        <end position="39"/>
    </location>
</feature>
<feature type="region of interest" description="Disordered" evidence="1">
    <location>
        <begin position="1"/>
        <end position="67"/>
    </location>
</feature>
<feature type="compositionally biased region" description="Pro residues" evidence="1">
    <location>
        <begin position="86"/>
        <end position="100"/>
    </location>
</feature>
<keyword evidence="4" id="KW-1185">Reference proteome</keyword>
<dbReference type="Pfam" id="PF03909">
    <property type="entry name" value="BSD"/>
    <property type="match status" value="1"/>
</dbReference>
<evidence type="ECO:0000259" key="2">
    <source>
        <dbReference type="PROSITE" id="PS50858"/>
    </source>
</evidence>
<dbReference type="PANTHER" id="PTHR31923">
    <property type="entry name" value="BSD DOMAIN-CONTAINING PROTEIN"/>
    <property type="match status" value="1"/>
</dbReference>
<dbReference type="PROSITE" id="PS50858">
    <property type="entry name" value="BSD"/>
    <property type="match status" value="1"/>
</dbReference>
<organism evidence="3 4">
    <name type="scientific">Linum trigynum</name>
    <dbReference type="NCBI Taxonomy" id="586398"/>
    <lineage>
        <taxon>Eukaryota</taxon>
        <taxon>Viridiplantae</taxon>
        <taxon>Streptophyta</taxon>
        <taxon>Embryophyta</taxon>
        <taxon>Tracheophyta</taxon>
        <taxon>Spermatophyta</taxon>
        <taxon>Magnoliopsida</taxon>
        <taxon>eudicotyledons</taxon>
        <taxon>Gunneridae</taxon>
        <taxon>Pentapetalae</taxon>
        <taxon>rosids</taxon>
        <taxon>fabids</taxon>
        <taxon>Malpighiales</taxon>
        <taxon>Linaceae</taxon>
        <taxon>Linum</taxon>
    </lineage>
</organism>
<feature type="compositionally biased region" description="Low complexity" evidence="1">
    <location>
        <begin position="300"/>
        <end position="311"/>
    </location>
</feature>
<feature type="compositionally biased region" description="Low complexity" evidence="1">
    <location>
        <begin position="50"/>
        <end position="60"/>
    </location>
</feature>
<dbReference type="PANTHER" id="PTHR31923:SF4">
    <property type="entry name" value="BSD DOMAIN-CONTAINING PROTEIN"/>
    <property type="match status" value="1"/>
</dbReference>
<accession>A0AAV2E4N8</accession>
<feature type="domain" description="BSD" evidence="2">
    <location>
        <begin position="215"/>
        <end position="267"/>
    </location>
</feature>
<feature type="compositionally biased region" description="Polar residues" evidence="1">
    <location>
        <begin position="317"/>
        <end position="329"/>
    </location>
</feature>
<dbReference type="SMART" id="SM00751">
    <property type="entry name" value="BSD"/>
    <property type="match status" value="1"/>
</dbReference>
<dbReference type="Gene3D" id="1.10.3970.10">
    <property type="entry name" value="BSD domain"/>
    <property type="match status" value="1"/>
</dbReference>
<feature type="region of interest" description="Disordered" evidence="1">
    <location>
        <begin position="378"/>
        <end position="518"/>
    </location>
</feature>
<feature type="compositionally biased region" description="Acidic residues" evidence="1">
    <location>
        <begin position="403"/>
        <end position="416"/>
    </location>
</feature>